<evidence type="ECO:0000313" key="1">
    <source>
        <dbReference type="EMBL" id="KAI5656109.1"/>
    </source>
</evidence>
<dbReference type="EMBL" id="CM044706">
    <property type="protein sequence ID" value="KAI5656109.1"/>
    <property type="molecule type" value="Genomic_DNA"/>
</dbReference>
<gene>
    <name evidence="1" type="ORF">M9H77_24902</name>
</gene>
<proteinExistence type="predicted"/>
<reference evidence="2" key="1">
    <citation type="journal article" date="2023" name="Nat. Plants">
        <title>Single-cell RNA sequencing provides a high-resolution roadmap for understanding the multicellular compartmentation of specialized metabolism.</title>
        <authorList>
            <person name="Sun S."/>
            <person name="Shen X."/>
            <person name="Li Y."/>
            <person name="Li Y."/>
            <person name="Wang S."/>
            <person name="Li R."/>
            <person name="Zhang H."/>
            <person name="Shen G."/>
            <person name="Guo B."/>
            <person name="Wei J."/>
            <person name="Xu J."/>
            <person name="St-Pierre B."/>
            <person name="Chen S."/>
            <person name="Sun C."/>
        </authorList>
    </citation>
    <scope>NUCLEOTIDE SEQUENCE [LARGE SCALE GENOMIC DNA]</scope>
</reference>
<dbReference type="Proteomes" id="UP001060085">
    <property type="component" value="Linkage Group LG06"/>
</dbReference>
<evidence type="ECO:0000313" key="2">
    <source>
        <dbReference type="Proteomes" id="UP001060085"/>
    </source>
</evidence>
<sequence>MESVLVPCKSITPKFLEFQLNFPKSRISLEHGTRATNPSITDAYLSYLCKNGRLSEAIASLDSIAQCRSLVSPKTFSCLIQSCVDSQSIHLSRKLHGHMKFLLKDLDPFIETKLLGMYAKCGSLEDAYRVFDDMRERNLYSWSAMIGACSRERRWGEVVELFYLMMIEDGIVPDEFLFPKILQACGNCGDLETGRLIHSLVIKSGMDFDVRVNNAVLAVYAKCGCLELTKSFFHNMKVRDIVSWNSIITGYCRKGEIYEAWKCLELMHKEGVEPGLVTWNILVSSFNQLGKHDVAIKMMKEMEDCGILPDVFTWTSVISGFTQSNQISQPFNYFNKMLCAGVQPNDITLISLISACASLKDLRKGRALHAYGLKAGFGEDVLLGNSLIDMYSKCLKLEAAQLIFDTISAKDVYTWNSMIAGYCQAGYCGKANDLFSKMQDHGVLPNVITWNALIMGYMQKGDEDQAMDLFQRMEKDGGVKQDTASWNALIAGYLRNGKKNKALAMFRQMQFLDMKPNTFTILSTLPACANLIAAKKVKEIHCCLLRRNLESDVSVTNSLIDTYVKSGNINYSRAIFNCFLSKDIITWNTLIAGFVLHGCYSTAIELFELMGKAGFPPNRGTFVSMISAYGLANKVQEGKRIFTRMTEEYQISPWLDHCVAMVNLFGRSGDLEAALDFINKMNVEPNSSIWSALLTASNVHRNGRFAVYAGEKLLELEPENALVQRLVIQLYELYGTSEDSLRFKRRRQRSDHKESLDWSCIEDKNKVHTFIGGHHQENLKVFDFLTKSTASSTKGYSNGYLFEEEGNGETSWIHSEKLAFAFALSKSSGASRSIRIVKSMRMCDDCHETAKIISNTYGCQIYVMDSKCLHHFKDGNCSCGGYRRFCRTLDSETVDWSFCEQDMAIFGTLERRKQSISLGPWGGQGGHKWDDGVYSTVRQLEVAHGAGIDSIKVQYDKNGTPEWSEKHGGSGGAKVDKVKLNYPDEFLTSVHGTYGSLQEWGPILVRSLTFQSNKRTYGPYGVEGGTFFSFPTTQGKIVGFHGKGGWYLDAIGVHLEPLNTSNPSKSIVHAQHSVFQGTDKYEYSMIQGNIDNNFDLIVAVRQKGGFSNKPDSLSRQSSDSQSDKLSRQSSNSSELIHKLQEIELSCAKQLQITKVAPATIERVPSKAVQGVFSYGPWGGQGGTVFDDGIYDGIREIYLSRNLAIVSIRVCYDQHGQPEWGSKNGGTGSYKHDKIVINYPTEILTHITGYYAPAMTVGPNSVQKIVKDPAPYGTGPWGGDGGKPWDDGVYTGIKQIILTRTDAICSIEIEYDRNGQSVWSIKHGGFTGEAANRVKLDYPDEVLTCISGYYGPLQKDQGTKVMKSLTFHTSRRKIGPFGEELGQFFTSATTEGKVVGFHGRSGMYLDAIGVHMQHWLGNNQRSSKPLSLRKMFY</sequence>
<keyword evidence="2" id="KW-1185">Reference proteome</keyword>
<comment type="caution">
    <text evidence="1">The sequence shown here is derived from an EMBL/GenBank/DDBJ whole genome shotgun (WGS) entry which is preliminary data.</text>
</comment>
<accession>A0ACC0A5N2</accession>
<protein>
    <submittedName>
        <fullName evidence="1">Uncharacterized protein</fullName>
    </submittedName>
</protein>
<organism evidence="1 2">
    <name type="scientific">Catharanthus roseus</name>
    <name type="common">Madagascar periwinkle</name>
    <name type="synonym">Vinca rosea</name>
    <dbReference type="NCBI Taxonomy" id="4058"/>
    <lineage>
        <taxon>Eukaryota</taxon>
        <taxon>Viridiplantae</taxon>
        <taxon>Streptophyta</taxon>
        <taxon>Embryophyta</taxon>
        <taxon>Tracheophyta</taxon>
        <taxon>Spermatophyta</taxon>
        <taxon>Magnoliopsida</taxon>
        <taxon>eudicotyledons</taxon>
        <taxon>Gunneridae</taxon>
        <taxon>Pentapetalae</taxon>
        <taxon>asterids</taxon>
        <taxon>lamiids</taxon>
        <taxon>Gentianales</taxon>
        <taxon>Apocynaceae</taxon>
        <taxon>Rauvolfioideae</taxon>
        <taxon>Vinceae</taxon>
        <taxon>Catharanthinae</taxon>
        <taxon>Catharanthus</taxon>
    </lineage>
</organism>
<name>A0ACC0A5N2_CATRO</name>